<protein>
    <recommendedName>
        <fullName evidence="3">tRNA threonylcarbamoyladenosine biosynthesis protein TsaE</fullName>
    </recommendedName>
    <alternativeName>
        <fullName evidence="10">t(6)A37 threonylcarbamoyladenosine biosynthesis protein TsaE</fullName>
    </alternativeName>
</protein>
<dbReference type="GO" id="GO:0046872">
    <property type="term" value="F:metal ion binding"/>
    <property type="evidence" value="ECO:0007669"/>
    <property type="project" value="UniProtKB-KW"/>
</dbReference>
<dbReference type="OrthoDB" id="9800307at2"/>
<keyword evidence="6" id="KW-0479">Metal-binding</keyword>
<evidence type="ECO:0000313" key="11">
    <source>
        <dbReference type="EMBL" id="KAB8037044.1"/>
    </source>
</evidence>
<dbReference type="NCBIfam" id="TIGR00150">
    <property type="entry name" value="T6A_YjeE"/>
    <property type="match status" value="1"/>
</dbReference>
<dbReference type="GO" id="GO:0016740">
    <property type="term" value="F:transferase activity"/>
    <property type="evidence" value="ECO:0007669"/>
    <property type="project" value="UniProtKB-KW"/>
</dbReference>
<keyword evidence="5" id="KW-0819">tRNA processing</keyword>
<dbReference type="SUPFAM" id="SSF52540">
    <property type="entry name" value="P-loop containing nucleoside triphosphate hydrolases"/>
    <property type="match status" value="1"/>
</dbReference>
<dbReference type="PANTHER" id="PTHR33540">
    <property type="entry name" value="TRNA THREONYLCARBAMOYLADENOSINE BIOSYNTHESIS PROTEIN TSAE"/>
    <property type="match status" value="1"/>
</dbReference>
<keyword evidence="11" id="KW-0808">Transferase</keyword>
<sequence length="184" mass="20986">MSEINNFKLNFEKLMSQNPNDSLAEINLSFHEIPEFAKIICANLEPGDWLFLDGDLGSGKTAFTKELSISLGANEFSTSPTFSILNSELLNPLKGIKNSKILKLIHLDLYRLKNGKELIYLGLENEFNLNSSICVFEWPYNVEEEDFETLFKVTKCSRPKRIIEILINLNSDSSSRNYTVKKIL</sequence>
<name>A0A6N6VPU5_9BACT</name>
<dbReference type="GO" id="GO:0005737">
    <property type="term" value="C:cytoplasm"/>
    <property type="evidence" value="ECO:0007669"/>
    <property type="project" value="UniProtKB-SubCell"/>
</dbReference>
<accession>A0A6N6VPU5</accession>
<keyword evidence="8" id="KW-0067">ATP-binding</keyword>
<proteinExistence type="inferred from homology"/>
<dbReference type="PANTHER" id="PTHR33540:SF2">
    <property type="entry name" value="TRNA THREONYLCARBAMOYLADENOSINE BIOSYNTHESIS PROTEIN TSAE"/>
    <property type="match status" value="1"/>
</dbReference>
<dbReference type="InterPro" id="IPR003442">
    <property type="entry name" value="T6A_TsaE"/>
</dbReference>
<keyword evidence="7" id="KW-0547">Nucleotide-binding</keyword>
<evidence type="ECO:0000256" key="10">
    <source>
        <dbReference type="ARBA" id="ARBA00032441"/>
    </source>
</evidence>
<evidence type="ECO:0000256" key="2">
    <source>
        <dbReference type="ARBA" id="ARBA00007599"/>
    </source>
</evidence>
<dbReference type="GO" id="GO:0002949">
    <property type="term" value="P:tRNA threonylcarbamoyladenosine modification"/>
    <property type="evidence" value="ECO:0007669"/>
    <property type="project" value="InterPro"/>
</dbReference>
<dbReference type="EMBL" id="WFLM01000005">
    <property type="protein sequence ID" value="KAB8037044.1"/>
    <property type="molecule type" value="Genomic_DNA"/>
</dbReference>
<evidence type="ECO:0000256" key="5">
    <source>
        <dbReference type="ARBA" id="ARBA00022694"/>
    </source>
</evidence>
<keyword evidence="12" id="KW-1185">Reference proteome</keyword>
<evidence type="ECO:0000313" key="12">
    <source>
        <dbReference type="Proteomes" id="UP000437748"/>
    </source>
</evidence>
<comment type="subcellular location">
    <subcellularLocation>
        <location evidence="1">Cytoplasm</location>
    </subcellularLocation>
</comment>
<evidence type="ECO:0000256" key="9">
    <source>
        <dbReference type="ARBA" id="ARBA00022842"/>
    </source>
</evidence>
<dbReference type="GO" id="GO:0005524">
    <property type="term" value="F:ATP binding"/>
    <property type="evidence" value="ECO:0007669"/>
    <property type="project" value="UniProtKB-KW"/>
</dbReference>
<dbReference type="AlphaFoldDB" id="A0A6N6VPU5"/>
<gene>
    <name evidence="11" type="primary">tsaE</name>
    <name evidence="11" type="ORF">GCL60_14525</name>
</gene>
<comment type="similarity">
    <text evidence="2">Belongs to the TsaE family.</text>
</comment>
<dbReference type="Pfam" id="PF02367">
    <property type="entry name" value="TsaE"/>
    <property type="match status" value="1"/>
</dbReference>
<dbReference type="Proteomes" id="UP000437748">
    <property type="component" value="Unassembled WGS sequence"/>
</dbReference>
<evidence type="ECO:0000256" key="8">
    <source>
        <dbReference type="ARBA" id="ARBA00022840"/>
    </source>
</evidence>
<reference evidence="11 12" key="1">
    <citation type="submission" date="2019-10" db="EMBL/GenBank/DDBJ databases">
        <title>New species of Slilvanegrellaceae.</title>
        <authorList>
            <person name="Pitt A."/>
            <person name="Hahn M.W."/>
        </authorList>
    </citation>
    <scope>NUCLEOTIDE SEQUENCE [LARGE SCALE GENOMIC DNA]</scope>
    <source>
        <strain evidence="11 12">SP-Ram-0.45-NSY-1</strain>
    </source>
</reference>
<dbReference type="Gene3D" id="3.40.50.300">
    <property type="entry name" value="P-loop containing nucleotide triphosphate hydrolases"/>
    <property type="match status" value="1"/>
</dbReference>
<evidence type="ECO:0000256" key="7">
    <source>
        <dbReference type="ARBA" id="ARBA00022741"/>
    </source>
</evidence>
<evidence type="ECO:0000256" key="1">
    <source>
        <dbReference type="ARBA" id="ARBA00004496"/>
    </source>
</evidence>
<dbReference type="InterPro" id="IPR027417">
    <property type="entry name" value="P-loop_NTPase"/>
</dbReference>
<dbReference type="RefSeq" id="WP_153421461.1">
    <property type="nucleotide sequence ID" value="NZ_WFLM01000005.1"/>
</dbReference>
<comment type="caution">
    <text evidence="11">The sequence shown here is derived from an EMBL/GenBank/DDBJ whole genome shotgun (WGS) entry which is preliminary data.</text>
</comment>
<evidence type="ECO:0000256" key="4">
    <source>
        <dbReference type="ARBA" id="ARBA00022490"/>
    </source>
</evidence>
<keyword evidence="9" id="KW-0460">Magnesium</keyword>
<organism evidence="11 12">
    <name type="scientific">Silvanigrella paludirubra</name>
    <dbReference type="NCBI Taxonomy" id="2499159"/>
    <lineage>
        <taxon>Bacteria</taxon>
        <taxon>Pseudomonadati</taxon>
        <taxon>Bdellovibrionota</taxon>
        <taxon>Oligoflexia</taxon>
        <taxon>Silvanigrellales</taxon>
        <taxon>Silvanigrellaceae</taxon>
        <taxon>Silvanigrella</taxon>
    </lineage>
</organism>
<keyword evidence="4" id="KW-0963">Cytoplasm</keyword>
<evidence type="ECO:0000256" key="3">
    <source>
        <dbReference type="ARBA" id="ARBA00019010"/>
    </source>
</evidence>
<evidence type="ECO:0000256" key="6">
    <source>
        <dbReference type="ARBA" id="ARBA00022723"/>
    </source>
</evidence>